<comment type="catalytic activity">
    <reaction evidence="6">
        <text>Preferential cleavage: Arg-|-Xaa, Lys-|-Xaa, but with more restricted specificity than trypsin.</text>
        <dbReference type="EC" id="3.4.21.59"/>
    </reaction>
</comment>
<feature type="region of interest" description="Disordered" evidence="10">
    <location>
        <begin position="246"/>
        <end position="294"/>
    </location>
</feature>
<dbReference type="PROSITE" id="PS00134">
    <property type="entry name" value="TRYPSIN_HIS"/>
    <property type="match status" value="2"/>
</dbReference>
<evidence type="ECO:0000313" key="12">
    <source>
        <dbReference type="Ensembl" id="ENSMPUP00000015156.1"/>
    </source>
</evidence>
<dbReference type="PROSITE" id="PS50240">
    <property type="entry name" value="TRYPSIN_DOM"/>
    <property type="match status" value="2"/>
</dbReference>
<sequence length="883" mass="95202">RIVGGEDSSDAEWPWVVSIQKNGTHHCAGSLLTSRWVVTAAHCFKGNLNNPSQFSVLLGAWRLGNPGPRSQEVGIAWVRSHPVYSWREGSRADIALVRLEHSIRFSERVLPICLPDSSVHLSPNTRCWIAGWGSIRDGVPLPHPQTLQKLEVPIIDSEICSRLYWRGAGQGAITEDMLCAGYLEGQRDACLGDSGGPLMCQVEGTWLLAGIISWGEGCAERDRPGVYISLAAHRSWVMRIVQGVQLPQPPTQNSPSQSSPDLPKPPPPQSLLPLGPSSPSVPPPPRSLLPSPLSGLEQLTGLRETHTLPSALMGWTILLMDPRPWKQRASPSPRTPTSCRVTLLKMQWLILTSPCFWRSLGLEVSSHHAGSVSCCHCTQWPVPLGTPDVRLKALFSPRGRIDFRITILRVFGHCKFNSVIILVCIRVPAGVGCPTGQEPSISFWGPSRQEVSNIQKDLVWSRVHLAVSLQDLCVTGLMYVDLKCCGGGLEGEKVEKEGSSQTRQACQGTRPALGAGNLSSTGFPQAARGIPECVCNLGLRPGWSLRGANVSPSSPRTSSTSDIPAQPPAPCPSVLSLPLPPPLSLSSPCCHRGSVLTGWKPDSKTSRPLGSLTGGSRAGRSLLGEPSSAHLTLSCGHPQVSSRIVGGRDARVGQWPWQASIQHRGEHVCGGSLIAPQWVLTAAHCFPRPTLPSEYRVLLGALRLVPASPRALSEPVRRVLLPPDFSEDGARGDLALLQLRRPVPLSARVQPVCLPEPGARPPTGTPCWVTGWGSLYPGDWRPLQGVRVPLLDRRTCDHLYHVGTDVPGTERIVLPGSLCAGYVQGRKDACQGDSGGPLTCMRSGRWVLVGVVSWGKGCALPNRPGVYTNVATYSPWIQARLSL</sequence>
<dbReference type="EMBL" id="AEYP01027813">
    <property type="status" value="NOT_ANNOTATED_CDS"/>
    <property type="molecule type" value="Genomic_DNA"/>
</dbReference>
<comment type="subunit">
    <text evidence="1">Homotetramer.</text>
</comment>
<evidence type="ECO:0000256" key="1">
    <source>
        <dbReference type="ARBA" id="ARBA00011881"/>
    </source>
</evidence>
<evidence type="ECO:0000256" key="10">
    <source>
        <dbReference type="SAM" id="MobiDB-lite"/>
    </source>
</evidence>
<dbReference type="InterPro" id="IPR018114">
    <property type="entry name" value="TRYPSIN_HIS"/>
</dbReference>
<dbReference type="SUPFAM" id="SSF50494">
    <property type="entry name" value="Trypsin-like serine proteases"/>
    <property type="match status" value="2"/>
</dbReference>
<dbReference type="eggNOG" id="KOG3627">
    <property type="taxonomic scope" value="Eukaryota"/>
</dbReference>
<dbReference type="STRING" id="9669.ENSMPUP00000015156"/>
<dbReference type="AlphaFoldDB" id="M3YUZ6"/>
<feature type="region of interest" description="Disordered" evidence="10">
    <location>
        <begin position="547"/>
        <end position="569"/>
    </location>
</feature>
<evidence type="ECO:0000256" key="2">
    <source>
        <dbReference type="ARBA" id="ARBA00022670"/>
    </source>
</evidence>
<dbReference type="GO" id="GO:0006508">
    <property type="term" value="P:proteolysis"/>
    <property type="evidence" value="ECO:0007669"/>
    <property type="project" value="UniProtKB-KW"/>
</dbReference>
<reference evidence="12" key="1">
    <citation type="submission" date="2024-06" db="UniProtKB">
        <authorList>
            <consortium name="Ensembl"/>
        </authorList>
    </citation>
    <scope>IDENTIFICATION</scope>
</reference>
<dbReference type="EMBL" id="AEYP01027811">
    <property type="status" value="NOT_ANNOTATED_CDS"/>
    <property type="molecule type" value="Genomic_DNA"/>
</dbReference>
<dbReference type="InterPro" id="IPR009003">
    <property type="entry name" value="Peptidase_S1_PA"/>
</dbReference>
<dbReference type="SMART" id="SM00020">
    <property type="entry name" value="Tryp_SPc"/>
    <property type="match status" value="2"/>
</dbReference>
<feature type="domain" description="Peptidase S1" evidence="11">
    <location>
        <begin position="2"/>
        <end position="242"/>
    </location>
</feature>
<dbReference type="EMBL" id="AEYP01027812">
    <property type="status" value="NOT_ANNOTATED_CDS"/>
    <property type="molecule type" value="Genomic_DNA"/>
</dbReference>
<dbReference type="InterPro" id="IPR001314">
    <property type="entry name" value="Peptidase_S1A"/>
</dbReference>
<accession>M3YUZ6</accession>
<dbReference type="EC" id="3.4.21.59" evidence="8"/>
<dbReference type="InterPro" id="IPR043504">
    <property type="entry name" value="Peptidase_S1_PA_chymotrypsin"/>
</dbReference>
<dbReference type="Pfam" id="PF00089">
    <property type="entry name" value="Trypsin"/>
    <property type="match status" value="2"/>
</dbReference>
<evidence type="ECO:0000256" key="5">
    <source>
        <dbReference type="ARBA" id="ARBA00023157"/>
    </source>
</evidence>
<evidence type="ECO:0000256" key="3">
    <source>
        <dbReference type="ARBA" id="ARBA00022801"/>
    </source>
</evidence>
<organism evidence="12">
    <name type="scientific">Mustela putorius furo</name>
    <name type="common">European domestic ferret</name>
    <name type="synonym">Mustela furo</name>
    <dbReference type="NCBI Taxonomy" id="9669"/>
    <lineage>
        <taxon>Eukaryota</taxon>
        <taxon>Metazoa</taxon>
        <taxon>Chordata</taxon>
        <taxon>Craniata</taxon>
        <taxon>Vertebrata</taxon>
        <taxon>Euteleostomi</taxon>
        <taxon>Mammalia</taxon>
        <taxon>Eutheria</taxon>
        <taxon>Laurasiatheria</taxon>
        <taxon>Carnivora</taxon>
        <taxon>Caniformia</taxon>
        <taxon>Musteloidea</taxon>
        <taxon>Mustelidae</taxon>
        <taxon>Mustelinae</taxon>
        <taxon>Mustela</taxon>
    </lineage>
</organism>
<evidence type="ECO:0000259" key="11">
    <source>
        <dbReference type="PROSITE" id="PS50240"/>
    </source>
</evidence>
<keyword evidence="3 9" id="KW-0378">Hydrolase</keyword>
<keyword evidence="5" id="KW-1015">Disulfide bond</keyword>
<evidence type="ECO:0000256" key="4">
    <source>
        <dbReference type="ARBA" id="ARBA00022825"/>
    </source>
</evidence>
<dbReference type="PANTHER" id="PTHR24252">
    <property type="entry name" value="ACROSIN-RELATED"/>
    <property type="match status" value="1"/>
</dbReference>
<evidence type="ECO:0000256" key="7">
    <source>
        <dbReference type="ARBA" id="ARBA00054350"/>
    </source>
</evidence>
<comment type="function">
    <text evidence="7">Tryptase is the major neutral protease present in mast cells and is secreted upon the coupled activation-degranulation response of this cell type.</text>
</comment>
<dbReference type="Ensembl" id="ENSMPUT00000015395.1">
    <property type="protein sequence ID" value="ENSMPUP00000015156.1"/>
    <property type="gene ID" value="ENSMPUG00000015266.1"/>
</dbReference>
<dbReference type="FunFam" id="2.40.10.10:FF:000039">
    <property type="entry name" value="Brain-specific serine protease 4"/>
    <property type="match status" value="2"/>
</dbReference>
<dbReference type="HOGENOM" id="CLU_004497_0_1_1"/>
<dbReference type="GO" id="GO:0004252">
    <property type="term" value="F:serine-type endopeptidase activity"/>
    <property type="evidence" value="ECO:0007669"/>
    <property type="project" value="UniProtKB-EC"/>
</dbReference>
<evidence type="ECO:0000256" key="8">
    <source>
        <dbReference type="ARBA" id="ARBA00066748"/>
    </source>
</evidence>
<keyword evidence="4 9" id="KW-0720">Serine protease</keyword>
<protein>
    <recommendedName>
        <fullName evidence="8">tryptase</fullName>
        <ecNumber evidence="8">3.4.21.59</ecNumber>
    </recommendedName>
</protein>
<dbReference type="PANTHER" id="PTHR24252:SF17">
    <property type="entry name" value="SUPPRESSOR OF TUMORIGENICITY 14 PROTEIN HOMOLOG-RELATED"/>
    <property type="match status" value="1"/>
</dbReference>
<dbReference type="OMA" id="QNSHICG"/>
<proteinExistence type="predicted"/>
<feature type="region of interest" description="Disordered" evidence="10">
    <location>
        <begin position="600"/>
        <end position="623"/>
    </location>
</feature>
<dbReference type="PROSITE" id="PS00135">
    <property type="entry name" value="TRYPSIN_SER"/>
    <property type="match status" value="2"/>
</dbReference>
<dbReference type="CDD" id="cd00190">
    <property type="entry name" value="Tryp_SPc"/>
    <property type="match status" value="2"/>
</dbReference>
<evidence type="ECO:0000256" key="6">
    <source>
        <dbReference type="ARBA" id="ARBA00050838"/>
    </source>
</evidence>
<name>M3YUZ6_MUSPF</name>
<dbReference type="PRINTS" id="PR00722">
    <property type="entry name" value="CHYMOTRYPSIN"/>
</dbReference>
<keyword evidence="2 9" id="KW-0645">Protease</keyword>
<dbReference type="GeneTree" id="ENSGT00940000160305"/>
<dbReference type="Gene3D" id="2.40.10.10">
    <property type="entry name" value="Trypsin-like serine proteases"/>
    <property type="match status" value="2"/>
</dbReference>
<dbReference type="InterPro" id="IPR001254">
    <property type="entry name" value="Trypsin_dom"/>
</dbReference>
<evidence type="ECO:0000256" key="9">
    <source>
        <dbReference type="RuleBase" id="RU363034"/>
    </source>
</evidence>
<dbReference type="EMBL" id="AEYP01027814">
    <property type="status" value="NOT_ANNOTATED_CDS"/>
    <property type="molecule type" value="Genomic_DNA"/>
</dbReference>
<feature type="compositionally biased region" description="Low complexity" evidence="10">
    <location>
        <begin position="551"/>
        <end position="561"/>
    </location>
</feature>
<dbReference type="InParanoid" id="M3YUZ6"/>
<feature type="domain" description="Peptidase S1" evidence="11">
    <location>
        <begin position="644"/>
        <end position="882"/>
    </location>
</feature>
<dbReference type="InterPro" id="IPR033116">
    <property type="entry name" value="TRYPSIN_SER"/>
</dbReference>